<dbReference type="AlphaFoldDB" id="A0A4U0RAM2"/>
<evidence type="ECO:0000313" key="3">
    <source>
        <dbReference type="EMBL" id="TJZ92293.1"/>
    </source>
</evidence>
<sequence length="264" mass="27781">MRLTRRTGLQLAAALIGSAVIPVIASNPARAQGAAPLPGPFSHPVEGGEVVIHPVDHASMVLETPAGVIYVDPVGGAEAYADLPAPDLILITHEHGDHYDQPTLDALPEVRIIANPAVVAMLPAAMAERTTTMANGDAGEVLGLTIEAVPAYNITPERAEYHPQGRDNGYLLTIGGQRFLIAGDTEDTPELRALTEIDVAFLPMNLPYTMTVEQAAGAVTAFAPGVVYPYHHRDSDLEAFARLVEEGGSGAQVVIADWYPDGAA</sequence>
<reference evidence="3 4" key="1">
    <citation type="submission" date="2019-04" db="EMBL/GenBank/DDBJ databases">
        <authorList>
            <person name="Li J."/>
        </authorList>
    </citation>
    <scope>NUCLEOTIDE SEQUENCE [LARGE SCALE GENOMIC DNA]</scope>
    <source>
        <strain evidence="3 4">KCTC 42687</strain>
    </source>
</reference>
<accession>A0A4U0RAM2</accession>
<dbReference type="SUPFAM" id="SSF56281">
    <property type="entry name" value="Metallo-hydrolase/oxidoreductase"/>
    <property type="match status" value="1"/>
</dbReference>
<dbReference type="PROSITE" id="PS51318">
    <property type="entry name" value="TAT"/>
    <property type="match status" value="1"/>
</dbReference>
<dbReference type="Proteomes" id="UP000309747">
    <property type="component" value="Unassembled WGS sequence"/>
</dbReference>
<dbReference type="InterPro" id="IPR001279">
    <property type="entry name" value="Metallo-B-lactamas"/>
</dbReference>
<dbReference type="InterPro" id="IPR006311">
    <property type="entry name" value="TAT_signal"/>
</dbReference>
<dbReference type="InterPro" id="IPR050114">
    <property type="entry name" value="UPF0173_UPF0282_UlaG_hydrolase"/>
</dbReference>
<feature type="signal peptide" evidence="1">
    <location>
        <begin position="1"/>
        <end position="25"/>
    </location>
</feature>
<dbReference type="SMART" id="SM00849">
    <property type="entry name" value="Lactamase_B"/>
    <property type="match status" value="1"/>
</dbReference>
<evidence type="ECO:0000313" key="4">
    <source>
        <dbReference type="Proteomes" id="UP000309747"/>
    </source>
</evidence>
<name>A0A4U0RAM2_9RHOB</name>
<evidence type="ECO:0000259" key="2">
    <source>
        <dbReference type="SMART" id="SM00849"/>
    </source>
</evidence>
<keyword evidence="4" id="KW-1185">Reference proteome</keyword>
<proteinExistence type="predicted"/>
<keyword evidence="1" id="KW-0732">Signal</keyword>
<dbReference type="PANTHER" id="PTHR43546">
    <property type="entry name" value="UPF0173 METAL-DEPENDENT HYDROLASE MJ1163-RELATED"/>
    <property type="match status" value="1"/>
</dbReference>
<dbReference type="PANTHER" id="PTHR43546:SF3">
    <property type="entry name" value="UPF0173 METAL-DEPENDENT HYDROLASE MJ1163"/>
    <property type="match status" value="1"/>
</dbReference>
<dbReference type="GO" id="GO:0016787">
    <property type="term" value="F:hydrolase activity"/>
    <property type="evidence" value="ECO:0007669"/>
    <property type="project" value="UniProtKB-KW"/>
</dbReference>
<protein>
    <submittedName>
        <fullName evidence="3">MBL fold metallo-hydrolase</fullName>
    </submittedName>
</protein>
<dbReference type="RefSeq" id="WP_136885575.1">
    <property type="nucleotide sequence ID" value="NZ_SUNI01000005.1"/>
</dbReference>
<feature type="chain" id="PRO_5020358446" evidence="1">
    <location>
        <begin position="26"/>
        <end position="264"/>
    </location>
</feature>
<dbReference type="EMBL" id="SUNI01000005">
    <property type="protein sequence ID" value="TJZ92293.1"/>
    <property type="molecule type" value="Genomic_DNA"/>
</dbReference>
<organism evidence="3 4">
    <name type="scientific">Paracoccus gahaiensis</name>
    <dbReference type="NCBI Taxonomy" id="1706839"/>
    <lineage>
        <taxon>Bacteria</taxon>
        <taxon>Pseudomonadati</taxon>
        <taxon>Pseudomonadota</taxon>
        <taxon>Alphaproteobacteria</taxon>
        <taxon>Rhodobacterales</taxon>
        <taxon>Paracoccaceae</taxon>
        <taxon>Paracoccus</taxon>
    </lineage>
</organism>
<evidence type="ECO:0000256" key="1">
    <source>
        <dbReference type="SAM" id="SignalP"/>
    </source>
</evidence>
<dbReference type="Gene3D" id="3.60.15.10">
    <property type="entry name" value="Ribonuclease Z/Hydroxyacylglutathione hydrolase-like"/>
    <property type="match status" value="1"/>
</dbReference>
<comment type="caution">
    <text evidence="3">The sequence shown here is derived from an EMBL/GenBank/DDBJ whole genome shotgun (WGS) entry which is preliminary data.</text>
</comment>
<gene>
    <name evidence="3" type="ORF">FA743_08560</name>
</gene>
<dbReference type="InterPro" id="IPR036866">
    <property type="entry name" value="RibonucZ/Hydroxyglut_hydro"/>
</dbReference>
<dbReference type="OrthoDB" id="9805728at2"/>
<keyword evidence="3" id="KW-0378">Hydrolase</keyword>
<feature type="domain" description="Metallo-beta-lactamase" evidence="2">
    <location>
        <begin position="56"/>
        <end position="231"/>
    </location>
</feature>
<dbReference type="Pfam" id="PF13483">
    <property type="entry name" value="Lactamase_B_3"/>
    <property type="match status" value="1"/>
</dbReference>